<dbReference type="AlphaFoldDB" id="A0A268EPD9"/>
<dbReference type="Pfam" id="PF01032">
    <property type="entry name" value="FecCD"/>
    <property type="match status" value="1"/>
</dbReference>
<evidence type="ECO:0000256" key="2">
    <source>
        <dbReference type="ARBA" id="ARBA00007935"/>
    </source>
</evidence>
<reference evidence="10 11" key="1">
    <citation type="submission" date="2017-07" db="EMBL/GenBank/DDBJ databases">
        <title>Isolation and whole genome analysis of endospore-forming bacteria from heroin.</title>
        <authorList>
            <person name="Kalinowski J."/>
            <person name="Ahrens B."/>
            <person name="Al-Dilaimi A."/>
            <person name="Winkler A."/>
            <person name="Wibberg D."/>
            <person name="Schleenbecker U."/>
            <person name="Ruckert C."/>
            <person name="Wolfel R."/>
            <person name="Grass G."/>
        </authorList>
    </citation>
    <scope>NUCLEOTIDE SEQUENCE [LARGE SCALE GENOMIC DNA]</scope>
    <source>
        <strain evidence="10 11">7537-G1</strain>
    </source>
</reference>
<evidence type="ECO:0000313" key="9">
    <source>
        <dbReference type="EMBL" id="MUG66160.1"/>
    </source>
</evidence>
<evidence type="ECO:0000256" key="8">
    <source>
        <dbReference type="SAM" id="Phobius"/>
    </source>
</evidence>
<dbReference type="RefSeq" id="WP_095266411.1">
    <property type="nucleotide sequence ID" value="NZ_NPBY01000049.1"/>
</dbReference>
<evidence type="ECO:0000256" key="3">
    <source>
        <dbReference type="ARBA" id="ARBA00022448"/>
    </source>
</evidence>
<dbReference type="InterPro" id="IPR037294">
    <property type="entry name" value="ABC_BtuC-like"/>
</dbReference>
<keyword evidence="12" id="KW-1185">Reference proteome</keyword>
<evidence type="ECO:0000313" key="11">
    <source>
        <dbReference type="Proteomes" id="UP000215596"/>
    </source>
</evidence>
<feature type="transmembrane region" description="Helical" evidence="8">
    <location>
        <begin position="92"/>
        <end position="111"/>
    </location>
</feature>
<feature type="transmembrane region" description="Helical" evidence="8">
    <location>
        <begin position="197"/>
        <end position="217"/>
    </location>
</feature>
<keyword evidence="7 8" id="KW-0472">Membrane</keyword>
<dbReference type="SUPFAM" id="SSF81345">
    <property type="entry name" value="ABC transporter involved in vitamin B12 uptake, BtuC"/>
    <property type="match status" value="1"/>
</dbReference>
<evidence type="ECO:0000256" key="6">
    <source>
        <dbReference type="ARBA" id="ARBA00022989"/>
    </source>
</evidence>
<evidence type="ECO:0000256" key="7">
    <source>
        <dbReference type="ARBA" id="ARBA00023136"/>
    </source>
</evidence>
<feature type="transmembrane region" description="Helical" evidence="8">
    <location>
        <begin position="155"/>
        <end position="177"/>
    </location>
</feature>
<evidence type="ECO:0000313" key="10">
    <source>
        <dbReference type="EMBL" id="PAD74990.1"/>
    </source>
</evidence>
<sequence length="335" mass="35482">MLHTGRKVVFVSVITAIAIAIVFIISLNLGTIRISPAEVLQVITGSGSDQNRTVLIHFRLPRMVIALLIGAGIAISGAILQSVSRNPLADPGILGINAGAGLSVVLYIFYFQGGALGSGWLSIYMMPFAALLGAFAAALLIYTVAWKDGVTPVRLILSGIGVNAGFGAFIIVFQLMMDPNDFMKATIWLSGSIWGTSWPYVGAVLPWIVLLIPWVLYKSRYLNAMQLGDQAAAGLGIRVERERRVLLFIAVALAGACVSVGGGITFLGLIAPHLARKLVGPRHQSYLPVSALLGALLLLGADMIGKMLMANAEVPVGLVVACLGAPYFIYLLIKD</sequence>
<gene>
    <name evidence="10" type="ORF">CHH67_17080</name>
    <name evidence="9" type="ORF">GNP94_09055</name>
</gene>
<reference evidence="9 12" key="2">
    <citation type="submission" date="2019-11" db="EMBL/GenBank/DDBJ databases">
        <title>Draft genome sequences of five Paenibacillus species of dairy origin.</title>
        <authorList>
            <person name="Olajide A.M."/>
            <person name="Chen S."/>
            <person name="Lapointe G."/>
        </authorList>
    </citation>
    <scope>NUCLEOTIDE SEQUENCE [LARGE SCALE GENOMIC DNA]</scope>
    <source>
        <strain evidence="9 12">3CS1</strain>
    </source>
</reference>
<dbReference type="GO" id="GO:0033214">
    <property type="term" value="P:siderophore-iron import into cell"/>
    <property type="evidence" value="ECO:0007669"/>
    <property type="project" value="TreeGrafter"/>
</dbReference>
<evidence type="ECO:0000256" key="5">
    <source>
        <dbReference type="ARBA" id="ARBA00022692"/>
    </source>
</evidence>
<name>A0A268EPD9_9BACL</name>
<keyword evidence="4" id="KW-1003">Cell membrane</keyword>
<comment type="subcellular location">
    <subcellularLocation>
        <location evidence="1">Cell membrane</location>
        <topology evidence="1">Multi-pass membrane protein</topology>
    </subcellularLocation>
</comment>
<dbReference type="Proteomes" id="UP000435177">
    <property type="component" value="Unassembled WGS sequence"/>
</dbReference>
<dbReference type="CDD" id="cd06550">
    <property type="entry name" value="TM_ABC_iron-siderophores_like"/>
    <property type="match status" value="1"/>
</dbReference>
<dbReference type="Proteomes" id="UP000215596">
    <property type="component" value="Unassembled WGS sequence"/>
</dbReference>
<feature type="transmembrane region" description="Helical" evidence="8">
    <location>
        <begin position="316"/>
        <end position="333"/>
    </location>
</feature>
<proteinExistence type="inferred from homology"/>
<dbReference type="OrthoDB" id="9811721at2"/>
<feature type="transmembrane region" description="Helical" evidence="8">
    <location>
        <begin position="286"/>
        <end position="304"/>
    </location>
</feature>
<dbReference type="EMBL" id="NPBY01000049">
    <property type="protein sequence ID" value="PAD74990.1"/>
    <property type="molecule type" value="Genomic_DNA"/>
</dbReference>
<dbReference type="GO" id="GO:0005886">
    <property type="term" value="C:plasma membrane"/>
    <property type="evidence" value="ECO:0007669"/>
    <property type="project" value="UniProtKB-SubCell"/>
</dbReference>
<evidence type="ECO:0000256" key="1">
    <source>
        <dbReference type="ARBA" id="ARBA00004651"/>
    </source>
</evidence>
<comment type="caution">
    <text evidence="10">The sequence shown here is derived from an EMBL/GenBank/DDBJ whole genome shotgun (WGS) entry which is preliminary data.</text>
</comment>
<dbReference type="FunFam" id="1.10.3470.10:FF:000001">
    <property type="entry name" value="Vitamin B12 ABC transporter permease BtuC"/>
    <property type="match status" value="1"/>
</dbReference>
<evidence type="ECO:0000313" key="12">
    <source>
        <dbReference type="Proteomes" id="UP000435177"/>
    </source>
</evidence>
<feature type="transmembrane region" description="Helical" evidence="8">
    <location>
        <begin position="245"/>
        <end position="274"/>
    </location>
</feature>
<keyword evidence="6 8" id="KW-1133">Transmembrane helix</keyword>
<protein>
    <submittedName>
        <fullName evidence="10">Iron ABC transporter permease</fullName>
    </submittedName>
    <submittedName>
        <fullName evidence="9">Iron chelate uptake ABC transporter family permease subunit</fullName>
    </submittedName>
</protein>
<feature type="transmembrane region" description="Helical" evidence="8">
    <location>
        <begin position="7"/>
        <end position="27"/>
    </location>
</feature>
<dbReference type="PANTHER" id="PTHR30472:SF64">
    <property type="entry name" value="IRON(3+)-HYDROXAMATE IMPORT SYSTEM PERMEASE PROTEIN FHUG"/>
    <property type="match status" value="1"/>
</dbReference>
<dbReference type="PANTHER" id="PTHR30472">
    <property type="entry name" value="FERRIC ENTEROBACTIN TRANSPORT SYSTEM PERMEASE PROTEIN"/>
    <property type="match status" value="1"/>
</dbReference>
<dbReference type="Gene3D" id="1.10.3470.10">
    <property type="entry name" value="ABC transporter involved in vitamin B12 uptake, BtuC"/>
    <property type="match status" value="1"/>
</dbReference>
<organism evidence="10 11">
    <name type="scientific">Paenibacillus campinasensis</name>
    <dbReference type="NCBI Taxonomy" id="66347"/>
    <lineage>
        <taxon>Bacteria</taxon>
        <taxon>Bacillati</taxon>
        <taxon>Bacillota</taxon>
        <taxon>Bacilli</taxon>
        <taxon>Bacillales</taxon>
        <taxon>Paenibacillaceae</taxon>
        <taxon>Paenibacillus</taxon>
    </lineage>
</organism>
<evidence type="ECO:0000256" key="4">
    <source>
        <dbReference type="ARBA" id="ARBA00022475"/>
    </source>
</evidence>
<feature type="transmembrane region" description="Helical" evidence="8">
    <location>
        <begin position="60"/>
        <end position="80"/>
    </location>
</feature>
<accession>A0A268EPD9</accession>
<dbReference type="EMBL" id="WOAA01000005">
    <property type="protein sequence ID" value="MUG66160.1"/>
    <property type="molecule type" value="Genomic_DNA"/>
</dbReference>
<keyword evidence="3" id="KW-0813">Transport</keyword>
<dbReference type="InterPro" id="IPR000522">
    <property type="entry name" value="ABC_transptr_permease_BtuC"/>
</dbReference>
<dbReference type="GO" id="GO:0022857">
    <property type="term" value="F:transmembrane transporter activity"/>
    <property type="evidence" value="ECO:0007669"/>
    <property type="project" value="InterPro"/>
</dbReference>
<feature type="transmembrane region" description="Helical" evidence="8">
    <location>
        <begin position="123"/>
        <end position="143"/>
    </location>
</feature>
<comment type="similarity">
    <text evidence="2">Belongs to the binding-protein-dependent transport system permease family. FecCD subfamily.</text>
</comment>
<keyword evidence="5 8" id="KW-0812">Transmembrane</keyword>